<dbReference type="SUPFAM" id="SSF48452">
    <property type="entry name" value="TPR-like"/>
    <property type="match status" value="1"/>
</dbReference>
<dbReference type="RefSeq" id="WP_227625505.1">
    <property type="nucleotide sequence ID" value="NZ_BAZW01000007.1"/>
</dbReference>
<keyword evidence="2" id="KW-1185">Reference proteome</keyword>
<organism evidence="1 2">
    <name type="scientific">Geofilum rubicundum JCM 15548</name>
    <dbReference type="NCBI Taxonomy" id="1236989"/>
    <lineage>
        <taxon>Bacteria</taxon>
        <taxon>Pseudomonadati</taxon>
        <taxon>Bacteroidota</taxon>
        <taxon>Bacteroidia</taxon>
        <taxon>Marinilabiliales</taxon>
        <taxon>Marinilabiliaceae</taxon>
        <taxon>Geofilum</taxon>
    </lineage>
</organism>
<name>A0A0E9LVJ6_9BACT</name>
<dbReference type="STRING" id="1236989.JCM15548_11303"/>
<dbReference type="PROSITE" id="PS51257">
    <property type="entry name" value="PROKAR_LIPOPROTEIN"/>
    <property type="match status" value="1"/>
</dbReference>
<dbReference type="InterPro" id="IPR011990">
    <property type="entry name" value="TPR-like_helical_dom_sf"/>
</dbReference>
<evidence type="ECO:0000313" key="1">
    <source>
        <dbReference type="EMBL" id="GAO29141.1"/>
    </source>
</evidence>
<gene>
    <name evidence="1" type="ORF">JCM15548_11303</name>
</gene>
<sequence length="95" mass="11294">MRKNILRNVTLAIFVLVGASSCEDFLERPTEDNYNVDNFYQTDEQCFQAVNPIYSSPWYDFQRGFFKVGEVLAGNYYWGDLPIRLLPLTRRMRIW</sequence>
<reference evidence="1 2" key="1">
    <citation type="journal article" date="2015" name="Microbes Environ.">
        <title>Distribution and evolution of nitrogen fixation genes in the phylum bacteroidetes.</title>
        <authorList>
            <person name="Inoue J."/>
            <person name="Oshima K."/>
            <person name="Suda W."/>
            <person name="Sakamoto M."/>
            <person name="Iino T."/>
            <person name="Noda S."/>
            <person name="Hongoh Y."/>
            <person name="Hattori M."/>
            <person name="Ohkuma M."/>
        </authorList>
    </citation>
    <scope>NUCLEOTIDE SEQUENCE [LARGE SCALE GENOMIC DNA]</scope>
    <source>
        <strain evidence="1">JCM 15548</strain>
    </source>
</reference>
<dbReference type="Proteomes" id="UP000032900">
    <property type="component" value="Unassembled WGS sequence"/>
</dbReference>
<dbReference type="Gene3D" id="1.25.40.390">
    <property type="match status" value="1"/>
</dbReference>
<dbReference type="EMBL" id="BAZW01000007">
    <property type="protein sequence ID" value="GAO29141.1"/>
    <property type="molecule type" value="Genomic_DNA"/>
</dbReference>
<evidence type="ECO:0000313" key="2">
    <source>
        <dbReference type="Proteomes" id="UP000032900"/>
    </source>
</evidence>
<dbReference type="AlphaFoldDB" id="A0A0E9LVJ6"/>
<keyword evidence="1" id="KW-0675">Receptor</keyword>
<accession>A0A0E9LVJ6</accession>
<comment type="caution">
    <text evidence="1">The sequence shown here is derived from an EMBL/GenBank/DDBJ whole genome shotgun (WGS) entry which is preliminary data.</text>
</comment>
<proteinExistence type="predicted"/>
<protein>
    <submittedName>
        <fullName evidence="1">TonB-dependent receptor</fullName>
    </submittedName>
</protein>